<name>A0A9Q1L0G4_9CARY</name>
<dbReference type="GO" id="GO:0003677">
    <property type="term" value="F:DNA binding"/>
    <property type="evidence" value="ECO:0007669"/>
    <property type="project" value="UniProtKB-KW"/>
</dbReference>
<dbReference type="InterPro" id="IPR037472">
    <property type="entry name" value="MBD8"/>
</dbReference>
<reference evidence="10" key="1">
    <citation type="submission" date="2022-04" db="EMBL/GenBank/DDBJ databases">
        <title>Carnegiea gigantea Genome sequencing and assembly v2.</title>
        <authorList>
            <person name="Copetti D."/>
            <person name="Sanderson M.J."/>
            <person name="Burquez A."/>
            <person name="Wojciechowski M.F."/>
        </authorList>
    </citation>
    <scope>NUCLEOTIDE SEQUENCE</scope>
    <source>
        <strain evidence="10">SGP5-SGP5p</strain>
        <tissue evidence="10">Aerial part</tissue>
    </source>
</reference>
<evidence type="ECO:0000256" key="7">
    <source>
        <dbReference type="SAM" id="MobiDB-lite"/>
    </source>
</evidence>
<comment type="caution">
    <text evidence="10">The sequence shown here is derived from an EMBL/GenBank/DDBJ whole genome shotgun (WGS) entry which is preliminary data.</text>
</comment>
<dbReference type="Pfam" id="PF01429">
    <property type="entry name" value="MBD"/>
    <property type="match status" value="1"/>
</dbReference>
<evidence type="ECO:0000313" key="11">
    <source>
        <dbReference type="Proteomes" id="UP001153076"/>
    </source>
</evidence>
<gene>
    <name evidence="10" type="ORF">Cgig2_014812</name>
</gene>
<accession>A0A9Q1L0G4</accession>
<evidence type="ECO:0000256" key="6">
    <source>
        <dbReference type="PROSITE-ProRule" id="PRU00042"/>
    </source>
</evidence>
<dbReference type="PANTHER" id="PTHR37701">
    <property type="entry name" value="METHYL-CPG-BINDING DOMAIN-CONTAINING PROTEIN 8"/>
    <property type="match status" value="1"/>
</dbReference>
<evidence type="ECO:0000256" key="4">
    <source>
        <dbReference type="ARBA" id="ARBA00023163"/>
    </source>
</evidence>
<keyword evidence="2" id="KW-0805">Transcription regulation</keyword>
<dbReference type="SMART" id="SM00355">
    <property type="entry name" value="ZnF_C2H2"/>
    <property type="match status" value="2"/>
</dbReference>
<evidence type="ECO:0000256" key="3">
    <source>
        <dbReference type="ARBA" id="ARBA00023125"/>
    </source>
</evidence>
<dbReference type="SUPFAM" id="SSF54171">
    <property type="entry name" value="DNA-binding domain"/>
    <property type="match status" value="1"/>
</dbReference>
<comment type="subcellular location">
    <subcellularLocation>
        <location evidence="1">Nucleus</location>
    </subcellularLocation>
</comment>
<dbReference type="EMBL" id="JAKOGI010000002">
    <property type="protein sequence ID" value="KAJ8453049.1"/>
    <property type="molecule type" value="Genomic_DNA"/>
</dbReference>
<dbReference type="GO" id="GO:0005634">
    <property type="term" value="C:nucleus"/>
    <property type="evidence" value="ECO:0007669"/>
    <property type="project" value="UniProtKB-SubCell"/>
</dbReference>
<keyword evidence="6" id="KW-0862">Zinc</keyword>
<evidence type="ECO:0000256" key="1">
    <source>
        <dbReference type="ARBA" id="ARBA00004123"/>
    </source>
</evidence>
<protein>
    <submittedName>
        <fullName evidence="10">Uncharacterized protein</fullName>
    </submittedName>
</protein>
<dbReference type="Gene3D" id="3.30.890.10">
    <property type="entry name" value="Methyl-cpg-binding Protein 2, Chain A"/>
    <property type="match status" value="1"/>
</dbReference>
<evidence type="ECO:0000259" key="8">
    <source>
        <dbReference type="PROSITE" id="PS50157"/>
    </source>
</evidence>
<dbReference type="PROSITE" id="PS50157">
    <property type="entry name" value="ZINC_FINGER_C2H2_2"/>
    <property type="match status" value="2"/>
</dbReference>
<evidence type="ECO:0000259" key="9">
    <source>
        <dbReference type="PROSITE" id="PS50982"/>
    </source>
</evidence>
<proteinExistence type="predicted"/>
<dbReference type="InterPro" id="IPR016177">
    <property type="entry name" value="DNA-bd_dom_sf"/>
</dbReference>
<dbReference type="AlphaFoldDB" id="A0A9Q1L0G4"/>
<dbReference type="PROSITE" id="PS00028">
    <property type="entry name" value="ZINC_FINGER_C2H2_1"/>
    <property type="match status" value="2"/>
</dbReference>
<dbReference type="PANTHER" id="PTHR37701:SF17">
    <property type="entry name" value="METHYL BINDING DOMAIN117"/>
    <property type="match status" value="1"/>
</dbReference>
<feature type="region of interest" description="Disordered" evidence="7">
    <location>
        <begin position="60"/>
        <end position="79"/>
    </location>
</feature>
<keyword evidence="4" id="KW-0804">Transcription</keyword>
<dbReference type="Proteomes" id="UP001153076">
    <property type="component" value="Unassembled WGS sequence"/>
</dbReference>
<feature type="region of interest" description="Disordered" evidence="7">
    <location>
        <begin position="401"/>
        <end position="420"/>
    </location>
</feature>
<dbReference type="PROSITE" id="PS50982">
    <property type="entry name" value="MBD"/>
    <property type="match status" value="1"/>
</dbReference>
<keyword evidence="3" id="KW-0238">DNA-binding</keyword>
<evidence type="ECO:0000256" key="2">
    <source>
        <dbReference type="ARBA" id="ARBA00023015"/>
    </source>
</evidence>
<dbReference type="OrthoDB" id="1893318at2759"/>
<keyword evidence="6" id="KW-0863">Zinc-finger</keyword>
<keyword evidence="6" id="KW-0479">Metal-binding</keyword>
<keyword evidence="11" id="KW-1185">Reference proteome</keyword>
<dbReference type="InterPro" id="IPR013087">
    <property type="entry name" value="Znf_C2H2_type"/>
</dbReference>
<feature type="domain" description="MBD" evidence="9">
    <location>
        <begin position="194"/>
        <end position="269"/>
    </location>
</feature>
<dbReference type="InterPro" id="IPR001739">
    <property type="entry name" value="Methyl_CpG_DNA-bd"/>
</dbReference>
<dbReference type="GO" id="GO:0008270">
    <property type="term" value="F:zinc ion binding"/>
    <property type="evidence" value="ECO:0007669"/>
    <property type="project" value="UniProtKB-KW"/>
</dbReference>
<feature type="domain" description="C2H2-type" evidence="8">
    <location>
        <begin position="376"/>
        <end position="403"/>
    </location>
</feature>
<evidence type="ECO:0000313" key="10">
    <source>
        <dbReference type="EMBL" id="KAJ8453049.1"/>
    </source>
</evidence>
<feature type="domain" description="C2H2-type" evidence="8">
    <location>
        <begin position="329"/>
        <end position="357"/>
    </location>
</feature>
<sequence>MSEEPPLLRPDLLPSIDMSSLTQSELRTLSLLSNTSSNIDTHTSFSFGLNPCLFNQSVSSRKQTFSDSSHSRRRRRRRGFSLLRGERSESKLIVNFLKNYLQLGDDSGRKRKRRRNVGENDCEENNVSTIEIVNRNGEVVDLAALAKERENDGGGPFGEELRRRAAGMEREEELLAMLAAMDGKWCSRRKKRRVVQACLLGDALPVGWKLIIALRRRGGKFFPYCRRYISPTGEQLASCKEVSSYLQSYFGINDTSILRDSRDVREHDLHQQRVDSDKPMPINSEDGNCMLDFPNSTIPNACVPNEPEKDDVSVLGIDNLPDVQVSDLYECHPCNVSFDVKDEYLQHLMSSHQKTTRRYRVGSSVGAGVIVRDGKFECQFCHKVFEERRRYLGHVGNHVRGPPRRSEVSLGNARSPCEEQMPTNASISRMDALIEIAQSSIQDLSPSNVSNVDEVSLVENSSPMDADFKTERSSSLCINEDESMEGKSLPEELNPQNSLSEICDAYAVETNIEKNSGEDNASSEELNPPCDNLSEISMTDRDIVNDSNAGLDDLEMGKGDGKHRCSSDELNIQGKMREISMSDENMTCSRACPKELGMEKDYDEGKTLPEELDPCDWESDGEGNEQSFTFDTTIVPTTATGLHAENTKGNHEWECTAPENNRSAIEPKEMLDVHYLLYNERPSAVDGAEEMINYPAVAERELEHAQAYDAKELASAYASSQFDEIFAKETQNISSLDQNLGSVITPEYMKLDEADTQMYNMTGEDFVSLSAISMGFELSTQGGPGLDASVGSQSQFSMDIAHESVTTTVCVWCGAEFCHKVIDMELQPDTVGFMCPACRNKISKQFNDLESILYDKKGAAAFSLAPGYVKWFLGYMLSFVVENPSMMIQAVIEMINKTELAVYVRESQQNSYNVTVCDISSCRLTRADNLHNLSTLEPIVSRNGVIHLDSR</sequence>
<evidence type="ECO:0000256" key="5">
    <source>
        <dbReference type="ARBA" id="ARBA00023242"/>
    </source>
</evidence>
<keyword evidence="5" id="KW-0539">Nucleus</keyword>
<organism evidence="10 11">
    <name type="scientific">Carnegiea gigantea</name>
    <dbReference type="NCBI Taxonomy" id="171969"/>
    <lineage>
        <taxon>Eukaryota</taxon>
        <taxon>Viridiplantae</taxon>
        <taxon>Streptophyta</taxon>
        <taxon>Embryophyta</taxon>
        <taxon>Tracheophyta</taxon>
        <taxon>Spermatophyta</taxon>
        <taxon>Magnoliopsida</taxon>
        <taxon>eudicotyledons</taxon>
        <taxon>Gunneridae</taxon>
        <taxon>Pentapetalae</taxon>
        <taxon>Caryophyllales</taxon>
        <taxon>Cactineae</taxon>
        <taxon>Cactaceae</taxon>
        <taxon>Cactoideae</taxon>
        <taxon>Echinocereeae</taxon>
        <taxon>Carnegiea</taxon>
    </lineage>
</organism>